<keyword evidence="2" id="KW-1133">Transmembrane helix</keyword>
<dbReference type="SMART" id="SM00014">
    <property type="entry name" value="acidPPc"/>
    <property type="match status" value="1"/>
</dbReference>
<feature type="region of interest" description="Disordered" evidence="1">
    <location>
        <begin position="175"/>
        <end position="195"/>
    </location>
</feature>
<dbReference type="Gene3D" id="1.20.144.10">
    <property type="entry name" value="Phosphatidic acid phosphatase type 2/haloperoxidase"/>
    <property type="match status" value="2"/>
</dbReference>
<feature type="transmembrane region" description="Helical" evidence="2">
    <location>
        <begin position="28"/>
        <end position="51"/>
    </location>
</feature>
<dbReference type="SUPFAM" id="SSF48317">
    <property type="entry name" value="Acid phosphatase/Vanadium-dependent haloperoxidase"/>
    <property type="match status" value="1"/>
</dbReference>
<dbReference type="PANTHER" id="PTHR14969">
    <property type="entry name" value="SPHINGOSINE-1-PHOSPHATE PHOSPHOHYDROLASE"/>
    <property type="match status" value="1"/>
</dbReference>
<dbReference type="EMBL" id="LT629732">
    <property type="protein sequence ID" value="SDS20188.1"/>
    <property type="molecule type" value="Genomic_DNA"/>
</dbReference>
<feature type="compositionally biased region" description="Basic and acidic residues" evidence="1">
    <location>
        <begin position="185"/>
        <end position="195"/>
    </location>
</feature>
<keyword evidence="2" id="KW-0472">Membrane</keyword>
<keyword evidence="5" id="KW-1185">Reference proteome</keyword>
<name>A0A1H1Q9I6_9ACTN</name>
<evidence type="ECO:0000313" key="4">
    <source>
        <dbReference type="EMBL" id="SDS20188.1"/>
    </source>
</evidence>
<sequence length="195" mass="20241">MGGWVDDRLMHLLAAHRSEWATGAARTLMWIGTSPTALATVALLAVVVVVATRAYRQAGAVVLAVVTADVVARLLKEIIDRSRPPSDLALVHLGGASMPSTHAALTSAAATALLLATTLRSTRARFLWALILAAGTAVVGVCMVYLGGHWPTDIVAGWTLGTTFGAGAGLLCRGPRAGQRGDQSPGRRDEQPQGS</sequence>
<dbReference type="InterPro" id="IPR036938">
    <property type="entry name" value="PAP2/HPO_sf"/>
</dbReference>
<dbReference type="OrthoDB" id="5289372at2"/>
<feature type="domain" description="Phosphatidic acid phosphatase type 2/haloperoxidase" evidence="3">
    <location>
        <begin position="57"/>
        <end position="169"/>
    </location>
</feature>
<evidence type="ECO:0000259" key="3">
    <source>
        <dbReference type="SMART" id="SM00014"/>
    </source>
</evidence>
<proteinExistence type="predicted"/>
<accession>A0A1H1Q9I6</accession>
<feature type="transmembrane region" description="Helical" evidence="2">
    <location>
        <begin position="154"/>
        <end position="172"/>
    </location>
</feature>
<protein>
    <submittedName>
        <fullName evidence="4">Undecaprenyl-diphosphatase</fullName>
    </submittedName>
</protein>
<gene>
    <name evidence="4" type="ORF">SAMN04489717_1938</name>
</gene>
<evidence type="ECO:0000313" key="5">
    <source>
        <dbReference type="Proteomes" id="UP000198983"/>
    </source>
</evidence>
<evidence type="ECO:0000256" key="2">
    <source>
        <dbReference type="SAM" id="Phobius"/>
    </source>
</evidence>
<keyword evidence="2" id="KW-0812">Transmembrane</keyword>
<dbReference type="Pfam" id="PF01569">
    <property type="entry name" value="PAP2"/>
    <property type="match status" value="1"/>
</dbReference>
<organism evidence="4 5">
    <name type="scientific">Actinopolymorpha singaporensis</name>
    <dbReference type="NCBI Taxonomy" id="117157"/>
    <lineage>
        <taxon>Bacteria</taxon>
        <taxon>Bacillati</taxon>
        <taxon>Actinomycetota</taxon>
        <taxon>Actinomycetes</taxon>
        <taxon>Propionibacteriales</taxon>
        <taxon>Actinopolymorphaceae</taxon>
        <taxon>Actinopolymorpha</taxon>
    </lineage>
</organism>
<evidence type="ECO:0000256" key="1">
    <source>
        <dbReference type="SAM" id="MobiDB-lite"/>
    </source>
</evidence>
<dbReference type="STRING" id="117157.SAMN04489717_1938"/>
<dbReference type="AlphaFoldDB" id="A0A1H1Q9I6"/>
<feature type="transmembrane region" description="Helical" evidence="2">
    <location>
        <begin position="127"/>
        <end position="148"/>
    </location>
</feature>
<dbReference type="InterPro" id="IPR000326">
    <property type="entry name" value="PAP2/HPO"/>
</dbReference>
<dbReference type="Proteomes" id="UP000198983">
    <property type="component" value="Chromosome I"/>
</dbReference>
<dbReference type="PANTHER" id="PTHR14969:SF13">
    <property type="entry name" value="AT30094P"/>
    <property type="match status" value="1"/>
</dbReference>
<dbReference type="RefSeq" id="WP_157728369.1">
    <property type="nucleotide sequence ID" value="NZ_LT629732.1"/>
</dbReference>
<reference evidence="4 5" key="1">
    <citation type="submission" date="2016-10" db="EMBL/GenBank/DDBJ databases">
        <authorList>
            <person name="de Groot N.N."/>
        </authorList>
    </citation>
    <scope>NUCLEOTIDE SEQUENCE [LARGE SCALE GENOMIC DNA]</scope>
    <source>
        <strain evidence="4 5">DSM 22024</strain>
    </source>
</reference>